<keyword evidence="10 15" id="KW-0798">TonB box</keyword>
<dbReference type="SMART" id="SM00965">
    <property type="entry name" value="STN"/>
    <property type="match status" value="1"/>
</dbReference>
<reference evidence="18" key="2">
    <citation type="submission" date="2024-04" db="EMBL/GenBank/DDBJ databases">
        <authorList>
            <person name="Diaz M."/>
            <person name="Bach T."/>
            <person name="Gonzalez Anta G."/>
            <person name="Agaras B."/>
            <person name="Wibberg D."/>
            <person name="Noguera F."/>
            <person name="Canciani W."/>
            <person name="Ybarra T."/>
            <person name="Nunez M.L."/>
            <person name="Valverde C."/>
        </authorList>
    </citation>
    <scope>NUCLEOTIDE SEQUENCE</scope>
    <source>
        <strain evidence="18">1008</strain>
    </source>
</reference>
<keyword evidence="7 16" id="KW-0732">Signal</keyword>
<evidence type="ECO:0000256" key="1">
    <source>
        <dbReference type="ARBA" id="ARBA00004571"/>
    </source>
</evidence>
<dbReference type="InterPro" id="IPR037066">
    <property type="entry name" value="Plug_dom_sf"/>
</dbReference>
<dbReference type="InterPro" id="IPR010105">
    <property type="entry name" value="TonB_sidphr_rcpt"/>
</dbReference>
<dbReference type="PROSITE" id="PS52016">
    <property type="entry name" value="TONB_DEPENDENT_REC_3"/>
    <property type="match status" value="1"/>
</dbReference>
<keyword evidence="8" id="KW-0408">Iron</keyword>
<evidence type="ECO:0000256" key="11">
    <source>
        <dbReference type="ARBA" id="ARBA00023136"/>
    </source>
</evidence>
<keyword evidence="11 14" id="KW-0472">Membrane</keyword>
<keyword evidence="5" id="KW-0410">Iron transport</keyword>
<dbReference type="InterPro" id="IPR012910">
    <property type="entry name" value="Plug_dom"/>
</dbReference>
<dbReference type="Gene3D" id="2.40.170.20">
    <property type="entry name" value="TonB-dependent receptor, beta-barrel domain"/>
    <property type="match status" value="1"/>
</dbReference>
<organism evidence="18 19">
    <name type="scientific">Pseudomonas pergaminensis</name>
    <dbReference type="NCBI Taxonomy" id="2853159"/>
    <lineage>
        <taxon>Bacteria</taxon>
        <taxon>Pseudomonadati</taxon>
        <taxon>Pseudomonadota</taxon>
        <taxon>Gammaproteobacteria</taxon>
        <taxon>Pseudomonadales</taxon>
        <taxon>Pseudomonadaceae</taxon>
        <taxon>Pseudomonas</taxon>
    </lineage>
</organism>
<evidence type="ECO:0000256" key="15">
    <source>
        <dbReference type="RuleBase" id="RU003357"/>
    </source>
</evidence>
<evidence type="ECO:0000259" key="17">
    <source>
        <dbReference type="SMART" id="SM00965"/>
    </source>
</evidence>
<dbReference type="PANTHER" id="PTHR32552">
    <property type="entry name" value="FERRICHROME IRON RECEPTOR-RELATED"/>
    <property type="match status" value="1"/>
</dbReference>
<name>A0ABD7TQZ8_9PSED</name>
<evidence type="ECO:0000256" key="10">
    <source>
        <dbReference type="ARBA" id="ARBA00023077"/>
    </source>
</evidence>
<evidence type="ECO:0000256" key="6">
    <source>
        <dbReference type="ARBA" id="ARBA00022692"/>
    </source>
</evidence>
<evidence type="ECO:0000256" key="9">
    <source>
        <dbReference type="ARBA" id="ARBA00023065"/>
    </source>
</evidence>
<dbReference type="GO" id="GO:0009279">
    <property type="term" value="C:cell outer membrane"/>
    <property type="evidence" value="ECO:0007669"/>
    <property type="project" value="UniProtKB-SubCell"/>
</dbReference>
<feature type="signal peptide" evidence="16">
    <location>
        <begin position="1"/>
        <end position="31"/>
    </location>
</feature>
<dbReference type="Gene3D" id="2.170.130.10">
    <property type="entry name" value="TonB-dependent receptor, plug domain"/>
    <property type="match status" value="1"/>
</dbReference>
<evidence type="ECO:0000256" key="12">
    <source>
        <dbReference type="ARBA" id="ARBA00023170"/>
    </source>
</evidence>
<gene>
    <name evidence="18" type="ORF">KUA23_14470</name>
</gene>
<accession>A0ABD7TQZ8</accession>
<dbReference type="InterPro" id="IPR000531">
    <property type="entry name" value="Beta-barrel_TonB"/>
</dbReference>
<keyword evidence="4 14" id="KW-1134">Transmembrane beta strand</keyword>
<dbReference type="AlphaFoldDB" id="A0ABD7TQZ8"/>
<dbReference type="SUPFAM" id="SSF56935">
    <property type="entry name" value="Porins"/>
    <property type="match status" value="1"/>
</dbReference>
<evidence type="ECO:0000256" key="7">
    <source>
        <dbReference type="ARBA" id="ARBA00022729"/>
    </source>
</evidence>
<evidence type="ECO:0000256" key="4">
    <source>
        <dbReference type="ARBA" id="ARBA00022452"/>
    </source>
</evidence>
<keyword evidence="3 14" id="KW-0813">Transport</keyword>
<comment type="subcellular location">
    <subcellularLocation>
        <location evidence="1 14">Cell outer membrane</location>
        <topology evidence="1 14">Multi-pass membrane protein</topology>
    </subcellularLocation>
</comment>
<dbReference type="Gene3D" id="3.55.50.30">
    <property type="match status" value="1"/>
</dbReference>
<evidence type="ECO:0000256" key="14">
    <source>
        <dbReference type="PROSITE-ProRule" id="PRU01360"/>
    </source>
</evidence>
<dbReference type="NCBIfam" id="TIGR01783">
    <property type="entry name" value="TonB-siderophor"/>
    <property type="match status" value="1"/>
</dbReference>
<keyword evidence="6 14" id="KW-0812">Transmembrane</keyword>
<dbReference type="GO" id="GO:0006826">
    <property type="term" value="P:iron ion transport"/>
    <property type="evidence" value="ECO:0007669"/>
    <property type="project" value="UniProtKB-KW"/>
</dbReference>
<dbReference type="RefSeq" id="WP_252994210.1">
    <property type="nucleotide sequence ID" value="NZ_CP078013.2"/>
</dbReference>
<dbReference type="KEGG" id="ppeg:KUA23_14470"/>
<reference evidence="18" key="1">
    <citation type="journal article" date="2022" name="Front. Plant Sci.">
        <title>Agronomic efficiency and genome mining analysis of the wheat-biostimulant rhizospheric bacterium Pseudomonas pergaminensis sp. nov. strain 1008T.</title>
        <authorList>
            <person name="Diaz M."/>
            <person name="Bach T."/>
            <person name="Gonzalez Anta G."/>
            <person name="Agaras B."/>
            <person name="Wibberg D."/>
            <person name="Noguera F."/>
            <person name="Canciani W."/>
            <person name="Valverde C."/>
        </authorList>
    </citation>
    <scope>NUCLEOTIDE SEQUENCE</scope>
    <source>
        <strain evidence="18">1008</strain>
    </source>
</reference>
<comment type="similarity">
    <text evidence="2 14 15">Belongs to the TonB-dependent receptor family.</text>
</comment>
<dbReference type="Pfam" id="PF00593">
    <property type="entry name" value="TonB_dep_Rec_b-barrel"/>
    <property type="match status" value="1"/>
</dbReference>
<evidence type="ECO:0000256" key="5">
    <source>
        <dbReference type="ARBA" id="ARBA00022496"/>
    </source>
</evidence>
<evidence type="ECO:0000256" key="8">
    <source>
        <dbReference type="ARBA" id="ARBA00023004"/>
    </source>
</evidence>
<dbReference type="InterPro" id="IPR036942">
    <property type="entry name" value="Beta-barrel_TonB_sf"/>
</dbReference>
<proteinExistence type="inferred from homology"/>
<dbReference type="PANTHER" id="PTHR32552:SF68">
    <property type="entry name" value="FERRICHROME OUTER MEMBRANE TRANSPORTER_PHAGE RECEPTOR"/>
    <property type="match status" value="1"/>
</dbReference>
<dbReference type="EMBL" id="CP078013">
    <property type="protein sequence ID" value="USW03809.1"/>
    <property type="molecule type" value="Genomic_DNA"/>
</dbReference>
<dbReference type="CDD" id="cd01347">
    <property type="entry name" value="ligand_gated_channel"/>
    <property type="match status" value="1"/>
</dbReference>
<evidence type="ECO:0000256" key="3">
    <source>
        <dbReference type="ARBA" id="ARBA00022448"/>
    </source>
</evidence>
<evidence type="ECO:0000256" key="16">
    <source>
        <dbReference type="SAM" id="SignalP"/>
    </source>
</evidence>
<evidence type="ECO:0000256" key="2">
    <source>
        <dbReference type="ARBA" id="ARBA00009810"/>
    </source>
</evidence>
<dbReference type="Pfam" id="PF07715">
    <property type="entry name" value="Plug"/>
    <property type="match status" value="1"/>
</dbReference>
<evidence type="ECO:0000313" key="18">
    <source>
        <dbReference type="EMBL" id="USW03809.1"/>
    </source>
</evidence>
<evidence type="ECO:0000313" key="19">
    <source>
        <dbReference type="Proteomes" id="UP001056907"/>
    </source>
</evidence>
<feature type="chain" id="PRO_5044754060" evidence="16">
    <location>
        <begin position="32"/>
        <end position="824"/>
    </location>
</feature>
<keyword evidence="13 14" id="KW-0998">Cell outer membrane</keyword>
<dbReference type="InterPro" id="IPR011662">
    <property type="entry name" value="Secretin/TonB_short_N"/>
</dbReference>
<evidence type="ECO:0000256" key="13">
    <source>
        <dbReference type="ARBA" id="ARBA00023237"/>
    </source>
</evidence>
<keyword evidence="9" id="KW-0406">Ion transport</keyword>
<feature type="domain" description="Secretin/TonB short N-terminal" evidence="17">
    <location>
        <begin position="65"/>
        <end position="116"/>
    </location>
</feature>
<protein>
    <submittedName>
        <fullName evidence="18">TonB-dependent receptor</fullName>
    </submittedName>
</protein>
<sequence>MSLKRKVSPFNLARLALSVALVYAVAPTSFANSASANAVVQRMQFNIPAGPLDQSLLMIARQSGRVISFDPALAKAFQAPVISGQLTTEQAIAQALKNSSLRLGITGNGTLTIEQAPIRPAITSAPPVANTDAQLPDITVSSAAEYEDREVYNPGNATGAMRGNTSIQETPRSVQVISQKLLTDRQASSLEDALRSSGSVTTWDTNRGTKQFYIRGFAIPNTSTNGVPDVGTGSTPIEGIDRVEVIKGPDSIMTGTAGSSGAINLVRKAPVTVPLHQLRLDVTDKGEFQQALDLGDAITADKAFSYRLNIVHMRAPESEPDYNGTRRDYIAPVLRWKDDSTSFTVGAEFQGQRRALGPATYRFEGNVQKLSNYRVTGKDDRIASDSKIGYYEFSHSFNDNLTFESKATYSRNEFQLNVWEPNGGVGGAPGYGPNGEVKSTGLQAGAITYSASTQNNIIYTLNTGFIEQKLLAGVDYQRYTTNSFDTDVRIVASGNINDGTDFDFPKFGYKSPNYYHTTNYLQVQKGLLLQDLIKLGDRTHVMLAARRTLYDGQSTNYLPNNPDEIPAELLGTSTKDSFKSAKWVPSYGVSYDVTPDVTVYVNRTKGFQANNTLDSSTNTPLPPLESDSKELGVKIKLNDDALTFTSAIFQMEETGVPITDGFGRTTGSQGLKSKGIDFDLSGEIVPGWAVAASYTYTHFAEPPPSEGFDPTFSDTPKTIGQPKHSASVWTSYELLEGQLKGLGAGIGVNAFSATVNGSPNNFNYFDLPGGAQTDASVFYRQKDWSLTLGVKNIFDRTLYSYSSTPLYIGVRPERNTRLTLSYDF</sequence>
<dbReference type="InterPro" id="IPR039426">
    <property type="entry name" value="TonB-dep_rcpt-like"/>
</dbReference>
<keyword evidence="12 18" id="KW-0675">Receptor</keyword>
<dbReference type="Proteomes" id="UP001056907">
    <property type="component" value="Chromosome"/>
</dbReference>